<reference evidence="2" key="1">
    <citation type="submission" date="2020-02" db="EMBL/GenBank/DDBJ databases">
        <authorList>
            <person name="Meier V. D."/>
        </authorList>
    </citation>
    <scope>NUCLEOTIDE SEQUENCE</scope>
    <source>
        <strain evidence="2">AVDCRST_MAG19</strain>
    </source>
</reference>
<dbReference type="EMBL" id="CADCWL010000049">
    <property type="protein sequence ID" value="CAA9555341.1"/>
    <property type="molecule type" value="Genomic_DNA"/>
</dbReference>
<evidence type="ECO:0000313" key="2">
    <source>
        <dbReference type="EMBL" id="CAA9555341.1"/>
    </source>
</evidence>
<feature type="region of interest" description="Disordered" evidence="1">
    <location>
        <begin position="1"/>
        <end position="53"/>
    </location>
</feature>
<evidence type="ECO:0000256" key="1">
    <source>
        <dbReference type="SAM" id="MobiDB-lite"/>
    </source>
</evidence>
<gene>
    <name evidence="2" type="ORF">AVDCRST_MAG19-1163</name>
</gene>
<name>A0A6J4UN09_9BACT</name>
<organism evidence="2">
    <name type="scientific">uncultured Thermomicrobiales bacterium</name>
    <dbReference type="NCBI Taxonomy" id="1645740"/>
    <lineage>
        <taxon>Bacteria</taxon>
        <taxon>Pseudomonadati</taxon>
        <taxon>Thermomicrobiota</taxon>
        <taxon>Thermomicrobia</taxon>
        <taxon>Thermomicrobiales</taxon>
        <taxon>environmental samples</taxon>
    </lineage>
</organism>
<protein>
    <submittedName>
        <fullName evidence="2">Uncharacterized protein</fullName>
    </submittedName>
</protein>
<dbReference type="AlphaFoldDB" id="A0A6J4UN09"/>
<accession>A0A6J4UN09</accession>
<sequence length="53" mass="5893">MPSTIRAVGWPSRTARRDRGVAPYGSAGHPRSALRLPTISPARETRLRRCPPR</sequence>
<proteinExistence type="predicted"/>